<keyword evidence="3" id="KW-1185">Reference proteome</keyword>
<evidence type="ECO:0000313" key="3">
    <source>
        <dbReference type="Proteomes" id="UP000030764"/>
    </source>
</evidence>
<accession>A0A085LK85</accession>
<dbReference type="Proteomes" id="UP000030764">
    <property type="component" value="Unassembled WGS sequence"/>
</dbReference>
<dbReference type="EMBL" id="KL367488">
    <property type="protein sequence ID" value="KFD70439.1"/>
    <property type="molecule type" value="Genomic_DNA"/>
</dbReference>
<organism evidence="1 3">
    <name type="scientific">Trichuris suis</name>
    <name type="common">pig whipworm</name>
    <dbReference type="NCBI Taxonomy" id="68888"/>
    <lineage>
        <taxon>Eukaryota</taxon>
        <taxon>Metazoa</taxon>
        <taxon>Ecdysozoa</taxon>
        <taxon>Nematoda</taxon>
        <taxon>Enoplea</taxon>
        <taxon>Dorylaimia</taxon>
        <taxon>Trichinellida</taxon>
        <taxon>Trichuridae</taxon>
        <taxon>Trichuris</taxon>
    </lineage>
</organism>
<dbReference type="EMBL" id="KL363520">
    <property type="protein sequence ID" value="KFD45381.1"/>
    <property type="molecule type" value="Genomic_DNA"/>
</dbReference>
<name>A0A085LK85_9BILA</name>
<dbReference type="AlphaFoldDB" id="A0A085LK85"/>
<evidence type="ECO:0000313" key="2">
    <source>
        <dbReference type="EMBL" id="KFD70439.1"/>
    </source>
</evidence>
<reference evidence="1 3" key="1">
    <citation type="journal article" date="2014" name="Nat. Genet.">
        <title>Genome and transcriptome of the porcine whipworm Trichuris suis.</title>
        <authorList>
            <person name="Jex A.R."/>
            <person name="Nejsum P."/>
            <person name="Schwarz E.M."/>
            <person name="Hu L."/>
            <person name="Young N.D."/>
            <person name="Hall R.S."/>
            <person name="Korhonen P.K."/>
            <person name="Liao S."/>
            <person name="Thamsborg S."/>
            <person name="Xia J."/>
            <person name="Xu P."/>
            <person name="Wang S."/>
            <person name="Scheerlinck J.P."/>
            <person name="Hofmann A."/>
            <person name="Sternberg P.W."/>
            <person name="Wang J."/>
            <person name="Gasser R.B."/>
        </authorList>
    </citation>
    <scope>NUCLEOTIDE SEQUENCE [LARGE SCALE GENOMIC DNA]</scope>
    <source>
        <strain evidence="2">DCEP-RM93F</strain>
        <strain evidence="1">DCEP-RM93M</strain>
    </source>
</reference>
<protein>
    <submittedName>
        <fullName evidence="1">Uncharacterized protein</fullName>
    </submittedName>
</protein>
<gene>
    <name evidence="1" type="ORF">M513_13743</name>
    <name evidence="2" type="ORF">M514_13743</name>
</gene>
<proteinExistence type="predicted"/>
<dbReference type="Proteomes" id="UP000030758">
    <property type="component" value="Unassembled WGS sequence"/>
</dbReference>
<evidence type="ECO:0000313" key="1">
    <source>
        <dbReference type="EMBL" id="KFD45381.1"/>
    </source>
</evidence>
<sequence>MHMFSGMLWLSNYCHWRDEEYHLKFLEQMVPLVHHCILKRICRPSLVVGVITNAAQRQSAYEMIFKNLRISLPRQTVLLEAVGSVEYQLPESHVQSSDLMCTDSIVLTEPWTTIYC</sequence>